<feature type="modified residue" description="4-aspartylphosphate" evidence="4">
    <location>
        <position position="57"/>
    </location>
</feature>
<dbReference type="AlphaFoldDB" id="A0A2S1R0M6"/>
<dbReference type="InterPro" id="IPR009057">
    <property type="entry name" value="Homeodomain-like_sf"/>
</dbReference>
<feature type="domain" description="Response regulatory" evidence="6">
    <location>
        <begin position="7"/>
        <end position="122"/>
    </location>
</feature>
<evidence type="ECO:0000313" key="7">
    <source>
        <dbReference type="EMBL" id="AWH86071.1"/>
    </source>
</evidence>
<dbReference type="PROSITE" id="PS01124">
    <property type="entry name" value="HTH_ARAC_FAMILY_2"/>
    <property type="match status" value="1"/>
</dbReference>
<dbReference type="SUPFAM" id="SSF46689">
    <property type="entry name" value="Homeodomain-like"/>
    <property type="match status" value="1"/>
</dbReference>
<dbReference type="PANTHER" id="PTHR43280">
    <property type="entry name" value="ARAC-FAMILY TRANSCRIPTIONAL REGULATOR"/>
    <property type="match status" value="1"/>
</dbReference>
<proteinExistence type="predicted"/>
<evidence type="ECO:0000256" key="1">
    <source>
        <dbReference type="ARBA" id="ARBA00023015"/>
    </source>
</evidence>
<dbReference type="Pfam" id="PF00072">
    <property type="entry name" value="Response_reg"/>
    <property type="match status" value="1"/>
</dbReference>
<feature type="domain" description="HTH araC/xylS-type" evidence="5">
    <location>
        <begin position="149"/>
        <end position="247"/>
    </location>
</feature>
<keyword evidence="2" id="KW-0238">DNA-binding</keyword>
<gene>
    <name evidence="7" type="ORF">HYN59_13540</name>
</gene>
<evidence type="ECO:0000259" key="6">
    <source>
        <dbReference type="PROSITE" id="PS50110"/>
    </source>
</evidence>
<keyword evidence="8" id="KW-1185">Reference proteome</keyword>
<evidence type="ECO:0000256" key="3">
    <source>
        <dbReference type="ARBA" id="ARBA00023163"/>
    </source>
</evidence>
<protein>
    <recommendedName>
        <fullName evidence="9">DNA-binding response regulator</fullName>
    </recommendedName>
</protein>
<dbReference type="EMBL" id="CP029186">
    <property type="protein sequence ID" value="AWH86071.1"/>
    <property type="molecule type" value="Genomic_DNA"/>
</dbReference>
<dbReference type="InterPro" id="IPR001789">
    <property type="entry name" value="Sig_transdc_resp-reg_receiver"/>
</dbReference>
<keyword evidence="1" id="KW-0805">Transcription regulation</keyword>
<dbReference type="Pfam" id="PF12833">
    <property type="entry name" value="HTH_18"/>
    <property type="match status" value="1"/>
</dbReference>
<dbReference type="RefSeq" id="WP_108778773.1">
    <property type="nucleotide sequence ID" value="NZ_CP029186.1"/>
</dbReference>
<evidence type="ECO:0008006" key="9">
    <source>
        <dbReference type="Google" id="ProtNLM"/>
    </source>
</evidence>
<dbReference type="PROSITE" id="PS50110">
    <property type="entry name" value="RESPONSE_REGULATORY"/>
    <property type="match status" value="1"/>
</dbReference>
<reference evidence="7 8" key="1">
    <citation type="submission" date="2018-04" db="EMBL/GenBank/DDBJ databases">
        <title>Genome sequencing of Flavobacterium sp. HYN0059.</title>
        <authorList>
            <person name="Yi H."/>
            <person name="Baek C."/>
        </authorList>
    </citation>
    <scope>NUCLEOTIDE SEQUENCE [LARGE SCALE GENOMIC DNA]</scope>
    <source>
        <strain evidence="7 8">HYN0059</strain>
    </source>
</reference>
<evidence type="ECO:0000313" key="8">
    <source>
        <dbReference type="Proteomes" id="UP000244929"/>
    </source>
</evidence>
<dbReference type="SUPFAM" id="SSF52172">
    <property type="entry name" value="CheY-like"/>
    <property type="match status" value="1"/>
</dbReference>
<dbReference type="InterPro" id="IPR011006">
    <property type="entry name" value="CheY-like_superfamily"/>
</dbReference>
<dbReference type="InterPro" id="IPR018060">
    <property type="entry name" value="HTH_AraC"/>
</dbReference>
<evidence type="ECO:0000259" key="5">
    <source>
        <dbReference type="PROSITE" id="PS01124"/>
    </source>
</evidence>
<keyword evidence="4" id="KW-0597">Phosphoprotein</keyword>
<keyword evidence="3" id="KW-0804">Transcription</keyword>
<organism evidence="7 8">
    <name type="scientific">Flavobacterium album</name>
    <dbReference type="NCBI Taxonomy" id="2175091"/>
    <lineage>
        <taxon>Bacteria</taxon>
        <taxon>Pseudomonadati</taxon>
        <taxon>Bacteroidota</taxon>
        <taxon>Flavobacteriia</taxon>
        <taxon>Flavobacteriales</taxon>
        <taxon>Flavobacteriaceae</taxon>
        <taxon>Flavobacterium</taxon>
    </lineage>
</organism>
<dbReference type="SMART" id="SM00342">
    <property type="entry name" value="HTH_ARAC"/>
    <property type="match status" value="1"/>
</dbReference>
<dbReference type="SMART" id="SM00448">
    <property type="entry name" value="REC"/>
    <property type="match status" value="1"/>
</dbReference>
<accession>A0A2S1R0M6</accession>
<dbReference type="InterPro" id="IPR020449">
    <property type="entry name" value="Tscrpt_reg_AraC-type_HTH"/>
</dbReference>
<dbReference type="Gene3D" id="1.10.10.60">
    <property type="entry name" value="Homeodomain-like"/>
    <property type="match status" value="2"/>
</dbReference>
<evidence type="ECO:0000256" key="2">
    <source>
        <dbReference type="ARBA" id="ARBA00023125"/>
    </source>
</evidence>
<evidence type="ECO:0000256" key="4">
    <source>
        <dbReference type="PROSITE-ProRule" id="PRU00169"/>
    </source>
</evidence>
<sequence length="252" mass="29409">MERNPALVLIVEDELLIASDIRRILSKEGYDSIINITGYDEAVKAIEDKKPALVIIDVMLRKTYDGIKIGEYLHSKGSIPFLYMTSLYDKNTINDIKKTFPFGYIVKPYKATDIIANVALALHNFKYKKIDISRVTSPAIKDETPYHIKKVIKHINDNILEKIYLQDLIDLTPWKKHRFIDIFKEYTNTTPHQYIMHCKMEKCMAYLDRSELTLKDISYELGFSSYSSFSKLFKEKFGVNAEEYRRINSLKL</sequence>
<dbReference type="Gene3D" id="3.40.50.2300">
    <property type="match status" value="1"/>
</dbReference>
<dbReference type="KEGG" id="falb:HYN59_13540"/>
<dbReference type="GO" id="GO:0003700">
    <property type="term" value="F:DNA-binding transcription factor activity"/>
    <property type="evidence" value="ECO:0007669"/>
    <property type="project" value="InterPro"/>
</dbReference>
<dbReference type="GO" id="GO:0000160">
    <property type="term" value="P:phosphorelay signal transduction system"/>
    <property type="evidence" value="ECO:0007669"/>
    <property type="project" value="InterPro"/>
</dbReference>
<dbReference type="PRINTS" id="PR00032">
    <property type="entry name" value="HTHARAC"/>
</dbReference>
<dbReference type="GO" id="GO:0043565">
    <property type="term" value="F:sequence-specific DNA binding"/>
    <property type="evidence" value="ECO:0007669"/>
    <property type="project" value="InterPro"/>
</dbReference>
<dbReference type="OrthoDB" id="2962330at2"/>
<name>A0A2S1R0M6_9FLAO</name>
<dbReference type="PANTHER" id="PTHR43280:SF28">
    <property type="entry name" value="HTH-TYPE TRANSCRIPTIONAL ACTIVATOR RHAS"/>
    <property type="match status" value="1"/>
</dbReference>
<dbReference type="Proteomes" id="UP000244929">
    <property type="component" value="Chromosome"/>
</dbReference>